<dbReference type="InterPro" id="IPR000719">
    <property type="entry name" value="Prot_kinase_dom"/>
</dbReference>
<evidence type="ECO:0000256" key="4">
    <source>
        <dbReference type="ARBA" id="ARBA00022692"/>
    </source>
</evidence>
<keyword evidence="8 16" id="KW-0472">Membrane</keyword>
<keyword evidence="6" id="KW-0547">Nucleotide-binding</keyword>
<dbReference type="WBParaSite" id="SVE_0650100.1">
    <property type="protein sequence ID" value="SVE_0650100.1"/>
    <property type="gene ID" value="SVE_0650100"/>
</dbReference>
<dbReference type="InterPro" id="IPR029787">
    <property type="entry name" value="Nucleotide_cyclase"/>
</dbReference>
<dbReference type="InterPro" id="IPR011009">
    <property type="entry name" value="Kinase-like_dom_sf"/>
</dbReference>
<evidence type="ECO:0000256" key="5">
    <source>
        <dbReference type="ARBA" id="ARBA00022729"/>
    </source>
</evidence>
<evidence type="ECO:0000256" key="15">
    <source>
        <dbReference type="SAM" id="Coils"/>
    </source>
</evidence>
<keyword evidence="20" id="KW-1185">Reference proteome</keyword>
<dbReference type="GO" id="GO:0004383">
    <property type="term" value="F:guanylate cyclase activity"/>
    <property type="evidence" value="ECO:0007669"/>
    <property type="project" value="UniProtKB-EC"/>
</dbReference>
<keyword evidence="11 13" id="KW-0456">Lyase</keyword>
<dbReference type="GO" id="GO:0004016">
    <property type="term" value="F:adenylate cyclase activity"/>
    <property type="evidence" value="ECO:0007669"/>
    <property type="project" value="TreeGrafter"/>
</dbReference>
<dbReference type="InterPro" id="IPR018297">
    <property type="entry name" value="A/G_cyclase_CS"/>
</dbReference>
<dbReference type="EC" id="4.6.1.2" evidence="3 14"/>
<evidence type="ECO:0000256" key="2">
    <source>
        <dbReference type="ARBA" id="ARBA00004479"/>
    </source>
</evidence>
<evidence type="ECO:0000259" key="19">
    <source>
        <dbReference type="PROSITE" id="PS50125"/>
    </source>
</evidence>
<dbReference type="Pfam" id="PF00211">
    <property type="entry name" value="Guanylate_cyc"/>
    <property type="match status" value="1"/>
</dbReference>
<reference evidence="21" key="2">
    <citation type="submission" date="2015-08" db="UniProtKB">
        <authorList>
            <consortium name="WormBaseParasite"/>
        </authorList>
    </citation>
    <scope>IDENTIFICATION</scope>
</reference>
<dbReference type="Gene3D" id="3.40.50.2300">
    <property type="match status" value="5"/>
</dbReference>
<evidence type="ECO:0000256" key="3">
    <source>
        <dbReference type="ARBA" id="ARBA00012202"/>
    </source>
</evidence>
<name>A0A0K0FCD6_STRVS</name>
<sequence length="1831" mass="208394">MKINIFIIFLTFFHETVYQNLSTPLGTVKVGILLPNTSFNLVYWQGYPNSAAAVTKALEVARKNYTLLERIDFEFVWTMNECVSSKAAGELFNLINVQKIQVLFGPPCYSTANVAMNIATYYNIPLYLFGTSSLQEITEISTYQVVTSVMPSYSDFVIGLARLLIKFEWTNIAIVTYETSEKLNRCGSFYDQAEKKITQGFDQINVVYQRNIVNFSPDTLKKVTNSIKKMARVIVVCMDEIDKLRSFMLAAYDNGMNTSDYVYINCDVDMDIYVNEENKNAMIDYKSPPDGRDEEAISMYKYMFHLDFSLTGGISSEYNDFRVSMPKLMREPPFNCTTECEKYNVSSAYAPYLFDSAYLYFLSLSSAISSNGTNPNATTIADNGTLVTSYSFGVFEGMTGEFQISKNLTRDSRLSFSTYFNNGLNISRWIFLLVVGDDAEFNILYTDPATTIFAVRGGITPLNVPKCGYQDEFCQPSFIEQSPVGFAFIIIGGVIILVVIIALMIYLCIMKKKEEEKQNELWRMYFGSVIKYSDYKGSIVQLQSKRSLLSTSQTSTKQSFKDKSSGKHQLYVLHTEPIIGRIHDVQYTLRKKDMLHLRQLRMLDNENINKFIGFCLDGPILMSFWRYCSRLSFLDILTNDNLNINIDGFFIYSLVKDTVQGLNALHNSPIEVHGNLSSKNCLVDERWQVKLSDFGLPFIRCFEKHTVNDQIWTAPEILREEISTPTKSSDIYSLGIVLADVVNKNIAFENSDISGGADEIIYMLKKKRDIPLRPVLNPAVEDISPALLHLIKDMWSEEPGDRPKSETVKKLVKEMNPGKSNNLMDHVYGILENYAANLEEEIQERTKELIEEKKKADMLLSRMLPKQVAEKLKLGQPILPEQYDLVTIFFSDVVSFTTLAARCTPMQVVSLLNNLYTTFDSIINEHDVYKVETIGDGYLCVSGLPHRNGVLHVKEIALLSINLIKSLENFTIQHSPNEKIKIRVGMHTGSCIAGVVGLTMPRYCLFGDTVNTASRMESNGKPNHIHMSYDAHKLLTEKIGGFVTEPRGEVLIKGKGVMETFWLVGKVGEGPADPNNGIAIQVYWQGYQNSAGAVLEAFRDAKKNYSILNNVTIEYFWVYNDCVISSTAGYFFEMITSKNYAIDVLIGPPCSETAPLAGSIAAFYNFPVFLYGLGSVFNSFSDLSMYPTVTTVTSTYIYGARGLAEMMMKYKWTDISLLYMKSEKYLYMCEKFVTEYDSLMAKNYSKANIVFKRTISNFTTANLKYIAELVDQVSRIVVICLEEKDKVRSLMLAFFDNGMNSNEYVYINADVDMDYYVNHENMLLLKDYNNTPDGRDNDAYSMYKYMLHFQYSIKGGMSSKYNDLRLKIPQLMAQSPFNCSTECGIYNVSSVYAPYLYDATYLYYACLAKAMADNKDNIPFKELARNGSLIAQYSVGTFQGITGEFYIDSLFIRSAVVTLGTYTNDGANVSNWVEAFVNNENYSVKYLYTDPKTTIWESRGGEQPLNVPQCGFTNTNCKYDFIKKNPILFGIIILVCVIILIMVILICLYFHIQKKREEEKQNDLWKINFDLLTNYEDHEKSLSIIQSKKSIMSSGQTSIKLLSKHNPEGRHRLFVYKNEYVMARMHDCQYILTRKDMAHLRSMRTMDHDNVNKLVGFSLNGPNFMSIWKYCNKGSLVEILTNESININIDGFFIYSLIKDAVEGLNFIHRSSIEVHGNMSSRNCLINERWQVKLSDYGVPFLRVFEEQKPENLLWTAPEVLRCDILNPNKESDIYSLAIVLADLVNKGISFENEELAGGVDEVIYILKNRKTLPYRPNLNPAVEDIPPAMV</sequence>
<dbReference type="PANTHER" id="PTHR11920:SF501">
    <property type="entry name" value="GUANYLATE CYCLASE 32E"/>
    <property type="match status" value="1"/>
</dbReference>
<evidence type="ECO:0000256" key="16">
    <source>
        <dbReference type="SAM" id="Phobius"/>
    </source>
</evidence>
<evidence type="ECO:0000256" key="1">
    <source>
        <dbReference type="ARBA" id="ARBA00001436"/>
    </source>
</evidence>
<evidence type="ECO:0000256" key="17">
    <source>
        <dbReference type="SAM" id="SignalP"/>
    </source>
</evidence>
<protein>
    <recommendedName>
        <fullName evidence="3 14">Guanylate cyclase</fullName>
        <ecNumber evidence="3 14">4.6.1.2</ecNumber>
    </recommendedName>
</protein>
<comment type="catalytic activity">
    <reaction evidence="1 14">
        <text>GTP = 3',5'-cyclic GMP + diphosphate</text>
        <dbReference type="Rhea" id="RHEA:13665"/>
        <dbReference type="ChEBI" id="CHEBI:33019"/>
        <dbReference type="ChEBI" id="CHEBI:37565"/>
        <dbReference type="ChEBI" id="CHEBI:57746"/>
        <dbReference type="EC" id="4.6.1.2"/>
    </reaction>
</comment>
<dbReference type="SUPFAM" id="SSF55073">
    <property type="entry name" value="Nucleotide cyclase"/>
    <property type="match status" value="1"/>
</dbReference>
<evidence type="ECO:0000256" key="8">
    <source>
        <dbReference type="ARBA" id="ARBA00023136"/>
    </source>
</evidence>
<feature type="transmembrane region" description="Helical" evidence="16">
    <location>
        <begin position="484"/>
        <end position="509"/>
    </location>
</feature>
<evidence type="ECO:0000256" key="7">
    <source>
        <dbReference type="ARBA" id="ARBA00022989"/>
    </source>
</evidence>
<keyword evidence="15" id="KW-0175">Coiled coil</keyword>
<dbReference type="CDD" id="cd07302">
    <property type="entry name" value="CHD"/>
    <property type="match status" value="1"/>
</dbReference>
<evidence type="ECO:0000256" key="11">
    <source>
        <dbReference type="ARBA" id="ARBA00023239"/>
    </source>
</evidence>
<keyword evidence="9" id="KW-0675">Receptor</keyword>
<dbReference type="Proteomes" id="UP000035680">
    <property type="component" value="Unassembled WGS sequence"/>
</dbReference>
<feature type="transmembrane region" description="Helical" evidence="16">
    <location>
        <begin position="1527"/>
        <end position="1550"/>
    </location>
</feature>
<evidence type="ECO:0000256" key="6">
    <source>
        <dbReference type="ARBA" id="ARBA00022741"/>
    </source>
</evidence>
<keyword evidence="5 17" id="KW-0732">Signal</keyword>
<dbReference type="SMART" id="SM00044">
    <property type="entry name" value="CYCc"/>
    <property type="match status" value="1"/>
</dbReference>
<evidence type="ECO:0000256" key="14">
    <source>
        <dbReference type="RuleBase" id="RU003431"/>
    </source>
</evidence>
<keyword evidence="12 14" id="KW-0141">cGMP biosynthesis</keyword>
<dbReference type="InterPro" id="IPR028082">
    <property type="entry name" value="Peripla_BP_I"/>
</dbReference>
<comment type="subcellular location">
    <subcellularLocation>
        <location evidence="2">Membrane</location>
        <topology evidence="2">Single-pass type I membrane protein</topology>
    </subcellularLocation>
</comment>
<accession>A0A0K0FCD6</accession>
<dbReference type="PROSITE" id="PS00452">
    <property type="entry name" value="GUANYLATE_CYCLASE_1"/>
    <property type="match status" value="1"/>
</dbReference>
<feature type="coiled-coil region" evidence="15">
    <location>
        <begin position="828"/>
        <end position="855"/>
    </location>
</feature>
<dbReference type="FunFam" id="3.30.70.1230:FF:000023">
    <property type="entry name" value="Guanylate cyclase"/>
    <property type="match status" value="1"/>
</dbReference>
<feature type="transmembrane region" description="Helical" evidence="16">
    <location>
        <begin position="608"/>
        <end position="627"/>
    </location>
</feature>
<dbReference type="GO" id="GO:0005886">
    <property type="term" value="C:plasma membrane"/>
    <property type="evidence" value="ECO:0007669"/>
    <property type="project" value="TreeGrafter"/>
</dbReference>
<dbReference type="PROSITE" id="PS50125">
    <property type="entry name" value="GUANYLATE_CYCLASE_2"/>
    <property type="match status" value="1"/>
</dbReference>
<dbReference type="InterPro" id="IPR050401">
    <property type="entry name" value="Cyclic_nucleotide_synthase"/>
</dbReference>
<feature type="domain" description="Protein kinase" evidence="18">
    <location>
        <begin position="515"/>
        <end position="829"/>
    </location>
</feature>
<comment type="similarity">
    <text evidence="13">Belongs to the adenylyl cyclase class-4/guanylyl cyclase family.</text>
</comment>
<keyword evidence="4 16" id="KW-0812">Transmembrane</keyword>
<dbReference type="Pfam" id="PF01094">
    <property type="entry name" value="ANF_receptor"/>
    <property type="match status" value="2"/>
</dbReference>
<dbReference type="InterPro" id="IPR001054">
    <property type="entry name" value="A/G_cyclase"/>
</dbReference>
<evidence type="ECO:0000256" key="12">
    <source>
        <dbReference type="ARBA" id="ARBA00023293"/>
    </source>
</evidence>
<dbReference type="GO" id="GO:0005524">
    <property type="term" value="F:ATP binding"/>
    <property type="evidence" value="ECO:0007669"/>
    <property type="project" value="InterPro"/>
</dbReference>
<feature type="domain" description="Protein kinase" evidence="18">
    <location>
        <begin position="1586"/>
        <end position="1831"/>
    </location>
</feature>
<dbReference type="Gene3D" id="3.30.70.1230">
    <property type="entry name" value="Nucleotide cyclase"/>
    <property type="match status" value="1"/>
</dbReference>
<keyword evidence="10" id="KW-0325">Glycoprotein</keyword>
<evidence type="ECO:0000313" key="21">
    <source>
        <dbReference type="WBParaSite" id="SVE_0650100.1"/>
    </source>
</evidence>
<organism evidence="20 21">
    <name type="scientific">Strongyloides venezuelensis</name>
    <name type="common">Threadworm</name>
    <dbReference type="NCBI Taxonomy" id="75913"/>
    <lineage>
        <taxon>Eukaryota</taxon>
        <taxon>Metazoa</taxon>
        <taxon>Ecdysozoa</taxon>
        <taxon>Nematoda</taxon>
        <taxon>Chromadorea</taxon>
        <taxon>Rhabditida</taxon>
        <taxon>Tylenchina</taxon>
        <taxon>Panagrolaimomorpha</taxon>
        <taxon>Strongyloidoidea</taxon>
        <taxon>Strongyloididae</taxon>
        <taxon>Strongyloides</taxon>
    </lineage>
</organism>
<feature type="chain" id="PRO_5005329758" description="Guanylate cyclase" evidence="17">
    <location>
        <begin position="19"/>
        <end position="1831"/>
    </location>
</feature>
<proteinExistence type="inferred from homology"/>
<dbReference type="GO" id="GO:0004672">
    <property type="term" value="F:protein kinase activity"/>
    <property type="evidence" value="ECO:0007669"/>
    <property type="project" value="InterPro"/>
</dbReference>
<dbReference type="GO" id="GO:0001653">
    <property type="term" value="F:peptide receptor activity"/>
    <property type="evidence" value="ECO:0007669"/>
    <property type="project" value="TreeGrafter"/>
</dbReference>
<evidence type="ECO:0000256" key="13">
    <source>
        <dbReference type="RuleBase" id="RU000405"/>
    </source>
</evidence>
<evidence type="ECO:0000313" key="20">
    <source>
        <dbReference type="Proteomes" id="UP000035680"/>
    </source>
</evidence>
<dbReference type="PANTHER" id="PTHR11920">
    <property type="entry name" value="GUANYLYL CYCLASE"/>
    <property type="match status" value="1"/>
</dbReference>
<evidence type="ECO:0000259" key="18">
    <source>
        <dbReference type="PROSITE" id="PS50011"/>
    </source>
</evidence>
<dbReference type="GO" id="GO:0007635">
    <property type="term" value="P:chemosensory behavior"/>
    <property type="evidence" value="ECO:0007669"/>
    <property type="project" value="UniProtKB-ARBA"/>
</dbReference>
<feature type="domain" description="Guanylate cyclase" evidence="19">
    <location>
        <begin position="887"/>
        <end position="1017"/>
    </location>
</feature>
<dbReference type="PROSITE" id="PS50011">
    <property type="entry name" value="PROTEIN_KINASE_DOM"/>
    <property type="match status" value="2"/>
</dbReference>
<dbReference type="GO" id="GO:0006935">
    <property type="term" value="P:chemotaxis"/>
    <property type="evidence" value="ECO:0007669"/>
    <property type="project" value="UniProtKB-ARBA"/>
</dbReference>
<dbReference type="Gene3D" id="6.10.250.780">
    <property type="match status" value="1"/>
</dbReference>
<reference evidence="20" key="1">
    <citation type="submission" date="2014-07" db="EMBL/GenBank/DDBJ databases">
        <authorList>
            <person name="Martin A.A"/>
            <person name="De Silva N."/>
        </authorList>
    </citation>
    <scope>NUCLEOTIDE SEQUENCE</scope>
</reference>
<dbReference type="InterPro" id="IPR001828">
    <property type="entry name" value="ANF_lig-bd_rcpt"/>
</dbReference>
<dbReference type="Pfam" id="PF00069">
    <property type="entry name" value="Pkinase"/>
    <property type="match status" value="1"/>
</dbReference>
<dbReference type="GO" id="GO:0007168">
    <property type="term" value="P:receptor guanylyl cyclase signaling pathway"/>
    <property type="evidence" value="ECO:0007669"/>
    <property type="project" value="TreeGrafter"/>
</dbReference>
<feature type="signal peptide" evidence="17">
    <location>
        <begin position="1"/>
        <end position="18"/>
    </location>
</feature>
<keyword evidence="7 16" id="KW-1133">Transmembrane helix</keyword>
<dbReference type="STRING" id="75913.A0A0K0FCD6"/>
<dbReference type="CDD" id="cd06352">
    <property type="entry name" value="PBP1_NPR_GC-like"/>
    <property type="match status" value="2"/>
</dbReference>
<evidence type="ECO:0000256" key="9">
    <source>
        <dbReference type="ARBA" id="ARBA00023170"/>
    </source>
</evidence>
<evidence type="ECO:0000256" key="10">
    <source>
        <dbReference type="ARBA" id="ARBA00023180"/>
    </source>
</evidence>
<dbReference type="InterPro" id="IPR001245">
    <property type="entry name" value="Ser-Thr/Tyr_kinase_cat_dom"/>
</dbReference>
<dbReference type="Pfam" id="PF07714">
    <property type="entry name" value="PK_Tyr_Ser-Thr"/>
    <property type="match status" value="1"/>
</dbReference>
<dbReference type="SUPFAM" id="SSF53822">
    <property type="entry name" value="Periplasmic binding protein-like I"/>
    <property type="match status" value="2"/>
</dbReference>
<dbReference type="GO" id="GO:0035556">
    <property type="term" value="P:intracellular signal transduction"/>
    <property type="evidence" value="ECO:0007669"/>
    <property type="project" value="InterPro"/>
</dbReference>
<dbReference type="SUPFAM" id="SSF56112">
    <property type="entry name" value="Protein kinase-like (PK-like)"/>
    <property type="match status" value="2"/>
</dbReference>
<dbReference type="Gene3D" id="1.10.510.10">
    <property type="entry name" value="Transferase(Phosphotransferase) domain 1"/>
    <property type="match status" value="2"/>
</dbReference>